<dbReference type="PANTHER" id="PTHR22901:SF0">
    <property type="entry name" value="SIALATE O-ACETYLESTERASE"/>
    <property type="match status" value="1"/>
</dbReference>
<feature type="domain" description="Sialate O-acetylesterase" evidence="2">
    <location>
        <begin position="23"/>
        <end position="107"/>
    </location>
</feature>
<dbReference type="InterPro" id="IPR005181">
    <property type="entry name" value="SASA"/>
</dbReference>
<protein>
    <recommendedName>
        <fullName evidence="2">Sialate O-acetylesterase domain-containing protein</fullName>
    </recommendedName>
</protein>
<dbReference type="PANTHER" id="PTHR22901">
    <property type="entry name" value="SIALATE O-ACETYLESTERASE"/>
    <property type="match status" value="1"/>
</dbReference>
<dbReference type="InterPro" id="IPR036514">
    <property type="entry name" value="SGNH_hydro_sf"/>
</dbReference>
<dbReference type="Proteomes" id="UP000267223">
    <property type="component" value="Unassembled WGS sequence"/>
</dbReference>
<proteinExistence type="predicted"/>
<dbReference type="AlphaFoldDB" id="A0A3M9NKJ8"/>
<evidence type="ECO:0000256" key="1">
    <source>
        <dbReference type="ARBA" id="ARBA00022801"/>
    </source>
</evidence>
<evidence type="ECO:0000313" key="4">
    <source>
        <dbReference type="Proteomes" id="UP000267223"/>
    </source>
</evidence>
<dbReference type="GO" id="GO:0001681">
    <property type="term" value="F:sialate O-acetylesterase activity"/>
    <property type="evidence" value="ECO:0007669"/>
    <property type="project" value="InterPro"/>
</dbReference>
<evidence type="ECO:0000313" key="3">
    <source>
        <dbReference type="EMBL" id="RNI37995.1"/>
    </source>
</evidence>
<name>A0A3M9NKJ8_9BACT</name>
<organism evidence="3 4">
    <name type="scientific">Hanamia caeni</name>
    <dbReference type="NCBI Taxonomy" id="2294116"/>
    <lineage>
        <taxon>Bacteria</taxon>
        <taxon>Pseudomonadati</taxon>
        <taxon>Bacteroidota</taxon>
        <taxon>Chitinophagia</taxon>
        <taxon>Chitinophagales</taxon>
        <taxon>Chitinophagaceae</taxon>
        <taxon>Hanamia</taxon>
    </lineage>
</organism>
<dbReference type="EMBL" id="RJJR01000004">
    <property type="protein sequence ID" value="RNI37995.1"/>
    <property type="molecule type" value="Genomic_DNA"/>
</dbReference>
<keyword evidence="1" id="KW-0378">Hydrolase</keyword>
<dbReference type="Pfam" id="PF03629">
    <property type="entry name" value="SASA"/>
    <property type="match status" value="1"/>
</dbReference>
<gene>
    <name evidence="3" type="ORF">EFY79_07120</name>
</gene>
<reference evidence="3 4" key="1">
    <citation type="submission" date="2018-11" db="EMBL/GenBank/DDBJ databases">
        <title>Draft genome sequence of Ferruginibacter sp. BO-59.</title>
        <authorList>
            <person name="Im W.T."/>
        </authorList>
    </citation>
    <scope>NUCLEOTIDE SEQUENCE [LARGE SCALE GENOMIC DNA]</scope>
    <source>
        <strain evidence="3 4">BO-59</strain>
    </source>
</reference>
<dbReference type="GO" id="GO:0005975">
    <property type="term" value="P:carbohydrate metabolic process"/>
    <property type="evidence" value="ECO:0007669"/>
    <property type="project" value="TreeGrafter"/>
</dbReference>
<comment type="caution">
    <text evidence="3">The sequence shown here is derived from an EMBL/GenBank/DDBJ whole genome shotgun (WGS) entry which is preliminary data.</text>
</comment>
<accession>A0A3M9NKJ8</accession>
<dbReference type="SUPFAM" id="SSF52266">
    <property type="entry name" value="SGNH hydrolase"/>
    <property type="match status" value="1"/>
</dbReference>
<dbReference type="InterPro" id="IPR039329">
    <property type="entry name" value="SIAE"/>
</dbReference>
<evidence type="ECO:0000259" key="2">
    <source>
        <dbReference type="Pfam" id="PF03629"/>
    </source>
</evidence>
<keyword evidence="4" id="KW-1185">Reference proteome</keyword>
<dbReference type="Gene3D" id="3.40.50.1110">
    <property type="entry name" value="SGNH hydrolase"/>
    <property type="match status" value="1"/>
</dbReference>
<sequence>MTSKSQSLIFLALLKYFLLINDAHNIDLYAYNFEKLISSWRNLWNENLPFYFVQLSSIDRPSWPYFRDMQRKVSLKIPNTFMAISSDYGDSLNVHPTHKQPVGERLALLALKNSYHKNIIANGPEVKSVLQNGKDIAITFSMQKN</sequence>